<dbReference type="Gene3D" id="1.25.40.20">
    <property type="entry name" value="Ankyrin repeat-containing domain"/>
    <property type="match status" value="1"/>
</dbReference>
<keyword evidence="2" id="KW-1185">Reference proteome</keyword>
<accession>A0ABQ8XMG4</accession>
<dbReference type="EMBL" id="JAOAOG010000276">
    <property type="protein sequence ID" value="KAJ6233649.1"/>
    <property type="molecule type" value="Genomic_DNA"/>
</dbReference>
<dbReference type="InterPro" id="IPR036770">
    <property type="entry name" value="Ankyrin_rpt-contain_sf"/>
</dbReference>
<dbReference type="SUPFAM" id="SSF48403">
    <property type="entry name" value="Ankyrin repeat"/>
    <property type="match status" value="1"/>
</dbReference>
<dbReference type="Proteomes" id="UP001150062">
    <property type="component" value="Unassembled WGS sequence"/>
</dbReference>
<reference evidence="1" key="1">
    <citation type="submission" date="2022-08" db="EMBL/GenBank/DDBJ databases">
        <title>Novel sulfate-reducing endosymbionts in the free-living metamonad Anaeramoeba.</title>
        <authorList>
            <person name="Jerlstrom-Hultqvist J."/>
            <person name="Cepicka I."/>
            <person name="Gallot-Lavallee L."/>
            <person name="Salas-Leiva D."/>
            <person name="Curtis B.A."/>
            <person name="Zahonova K."/>
            <person name="Pipaliya S."/>
            <person name="Dacks J."/>
            <person name="Roger A.J."/>
        </authorList>
    </citation>
    <scope>NUCLEOTIDE SEQUENCE</scope>
    <source>
        <strain evidence="1">Schooner1</strain>
    </source>
</reference>
<name>A0ABQ8XMG4_9EUKA</name>
<organism evidence="1 2">
    <name type="scientific">Anaeramoeba flamelloides</name>
    <dbReference type="NCBI Taxonomy" id="1746091"/>
    <lineage>
        <taxon>Eukaryota</taxon>
        <taxon>Metamonada</taxon>
        <taxon>Anaeramoebidae</taxon>
        <taxon>Anaeramoeba</taxon>
    </lineage>
</organism>
<evidence type="ECO:0000313" key="2">
    <source>
        <dbReference type="Proteomes" id="UP001150062"/>
    </source>
</evidence>
<gene>
    <name evidence="1" type="ORF">M0813_29957</name>
</gene>
<proteinExistence type="predicted"/>
<dbReference type="InterPro" id="IPR002110">
    <property type="entry name" value="Ankyrin_rpt"/>
</dbReference>
<protein>
    <submittedName>
        <fullName evidence="1">Ankyrin repeat</fullName>
    </submittedName>
</protein>
<comment type="caution">
    <text evidence="1">The sequence shown here is derived from an EMBL/GenBank/DDBJ whole genome shotgun (WGS) entry which is preliminary data.</text>
</comment>
<dbReference type="Pfam" id="PF12796">
    <property type="entry name" value="Ank_2"/>
    <property type="match status" value="1"/>
</dbReference>
<evidence type="ECO:0000313" key="1">
    <source>
        <dbReference type="EMBL" id="KAJ6233649.1"/>
    </source>
</evidence>
<sequence length="112" mass="12757">MTQEEQYRTRRIDKAIKENFFRTVKELLPKDIKTILINGNHTKYNVLQRACFYGSPSLEMIKYLLDNGMDVNNLPQANSGSPLALLCQSGTANLERIKFLVENGANLGEDTY</sequence>